<feature type="compositionally biased region" description="Acidic residues" evidence="6">
    <location>
        <begin position="14"/>
        <end position="29"/>
    </location>
</feature>
<dbReference type="InterPro" id="IPR050688">
    <property type="entry name" value="Zinc_finger/UBP_domain"/>
</dbReference>
<evidence type="ECO:0000256" key="3">
    <source>
        <dbReference type="ARBA" id="ARBA00022771"/>
    </source>
</evidence>
<evidence type="ECO:0000256" key="1">
    <source>
        <dbReference type="ARBA" id="ARBA00022723"/>
    </source>
</evidence>
<feature type="region of interest" description="Disordered" evidence="6">
    <location>
        <begin position="1"/>
        <end position="29"/>
    </location>
</feature>
<evidence type="ECO:0000313" key="9">
    <source>
        <dbReference type="Proteomes" id="UP001162164"/>
    </source>
</evidence>
<gene>
    <name evidence="8" type="ORF">NQ317_011350</name>
</gene>
<evidence type="ECO:0000256" key="2">
    <source>
        <dbReference type="ARBA" id="ARBA00022737"/>
    </source>
</evidence>
<accession>A0ABQ9IX13</accession>
<comment type="caution">
    <text evidence="8">The sequence shown here is derived from an EMBL/GenBank/DDBJ whole genome shotgun (WGS) entry which is preliminary data.</text>
</comment>
<dbReference type="Pfam" id="PF13909">
    <property type="entry name" value="zf-H2C2_5"/>
    <property type="match status" value="1"/>
</dbReference>
<dbReference type="PANTHER" id="PTHR24403:SF67">
    <property type="entry name" value="FI01116P-RELATED"/>
    <property type="match status" value="1"/>
</dbReference>
<dbReference type="SMART" id="SM00355">
    <property type="entry name" value="ZnF_C2H2"/>
    <property type="match status" value="4"/>
</dbReference>
<protein>
    <recommendedName>
        <fullName evidence="7">C2H2-type domain-containing protein</fullName>
    </recommendedName>
</protein>
<dbReference type="InterPro" id="IPR036236">
    <property type="entry name" value="Znf_C2H2_sf"/>
</dbReference>
<evidence type="ECO:0000256" key="5">
    <source>
        <dbReference type="PROSITE-ProRule" id="PRU00042"/>
    </source>
</evidence>
<keyword evidence="1" id="KW-0479">Metal-binding</keyword>
<keyword evidence="9" id="KW-1185">Reference proteome</keyword>
<keyword evidence="4" id="KW-0862">Zinc</keyword>
<feature type="domain" description="C2H2-type" evidence="7">
    <location>
        <begin position="238"/>
        <end position="265"/>
    </location>
</feature>
<dbReference type="SUPFAM" id="SSF57667">
    <property type="entry name" value="beta-beta-alpha zinc fingers"/>
    <property type="match status" value="2"/>
</dbReference>
<evidence type="ECO:0000259" key="7">
    <source>
        <dbReference type="PROSITE" id="PS50157"/>
    </source>
</evidence>
<dbReference type="PROSITE" id="PS50157">
    <property type="entry name" value="ZINC_FINGER_C2H2_2"/>
    <property type="match status" value="1"/>
</dbReference>
<dbReference type="Proteomes" id="UP001162164">
    <property type="component" value="Unassembled WGS sequence"/>
</dbReference>
<name>A0ABQ9IX13_9CUCU</name>
<proteinExistence type="predicted"/>
<evidence type="ECO:0000313" key="8">
    <source>
        <dbReference type="EMBL" id="KAJ8968234.1"/>
    </source>
</evidence>
<keyword evidence="3 5" id="KW-0863">Zinc-finger</keyword>
<dbReference type="InterPro" id="IPR013087">
    <property type="entry name" value="Znf_C2H2_type"/>
</dbReference>
<organism evidence="8 9">
    <name type="scientific">Molorchus minor</name>
    <dbReference type="NCBI Taxonomy" id="1323400"/>
    <lineage>
        <taxon>Eukaryota</taxon>
        <taxon>Metazoa</taxon>
        <taxon>Ecdysozoa</taxon>
        <taxon>Arthropoda</taxon>
        <taxon>Hexapoda</taxon>
        <taxon>Insecta</taxon>
        <taxon>Pterygota</taxon>
        <taxon>Neoptera</taxon>
        <taxon>Endopterygota</taxon>
        <taxon>Coleoptera</taxon>
        <taxon>Polyphaga</taxon>
        <taxon>Cucujiformia</taxon>
        <taxon>Chrysomeloidea</taxon>
        <taxon>Cerambycidae</taxon>
        <taxon>Lamiinae</taxon>
        <taxon>Monochamini</taxon>
        <taxon>Molorchus</taxon>
    </lineage>
</organism>
<evidence type="ECO:0000256" key="4">
    <source>
        <dbReference type="ARBA" id="ARBA00022833"/>
    </source>
</evidence>
<evidence type="ECO:0000256" key="6">
    <source>
        <dbReference type="SAM" id="MobiDB-lite"/>
    </source>
</evidence>
<reference evidence="8" key="1">
    <citation type="journal article" date="2023" name="Insect Mol. Biol.">
        <title>Genome sequencing provides insights into the evolution of gene families encoding plant cell wall-degrading enzymes in longhorned beetles.</title>
        <authorList>
            <person name="Shin N.R."/>
            <person name="Okamura Y."/>
            <person name="Kirsch R."/>
            <person name="Pauchet Y."/>
        </authorList>
    </citation>
    <scope>NUCLEOTIDE SEQUENCE</scope>
    <source>
        <strain evidence="8">MMC_N1</strain>
    </source>
</reference>
<dbReference type="EMBL" id="JAPWTJ010002039">
    <property type="protein sequence ID" value="KAJ8968234.1"/>
    <property type="molecule type" value="Genomic_DNA"/>
</dbReference>
<sequence>MPQQKQSLARTLDSSDESSEEEYEEHCMDVSDDEISDEDQDAECIYCAGLFSDDHDGEDWIRCTEHKIAELMVCRACLGSLAGYLKFATICVTTEDKITKYCKQIDTIGQDLVELNHVRTFCNDNKSDILKKLTLSENSEVFGVKSVPCVVQQKMCYKTNQNNLKTDILNHEVEIYKCETCHFKTKHKRNLKSHVLVHREYSEVEMYSCEKCSFKTKLKRYLKNHLLNHMESSKAQIYTCQTCQYQTKHKGSLKNHLLIHKANSDVEMYQCTMCRYMTKRKGDVKRHLLVHRENTKVEMYECEACNYKTKRKGDLKKTLFGS</sequence>
<keyword evidence="2" id="KW-0677">Repeat</keyword>
<dbReference type="PANTHER" id="PTHR24403">
    <property type="entry name" value="ZINC FINGER PROTEIN"/>
    <property type="match status" value="1"/>
</dbReference>
<dbReference type="Gene3D" id="3.30.160.60">
    <property type="entry name" value="Classic Zinc Finger"/>
    <property type="match status" value="2"/>
</dbReference>